<dbReference type="InterPro" id="IPR013536">
    <property type="entry name" value="WLM_dom"/>
</dbReference>
<evidence type="ECO:0000313" key="2">
    <source>
        <dbReference type="EMBL" id="QHU05255.1"/>
    </source>
</evidence>
<protein>
    <recommendedName>
        <fullName evidence="1">WLM domain-containing protein</fullName>
    </recommendedName>
</protein>
<dbReference type="AlphaFoldDB" id="A0A6C0JHJ3"/>
<dbReference type="Gene3D" id="3.30.2010.10">
    <property type="entry name" value="Metalloproteases ('zincins'), catalytic domain"/>
    <property type="match status" value="1"/>
</dbReference>
<feature type="domain" description="WLM" evidence="1">
    <location>
        <begin position="103"/>
        <end position="164"/>
    </location>
</feature>
<organism evidence="2">
    <name type="scientific">viral metagenome</name>
    <dbReference type="NCBI Taxonomy" id="1070528"/>
    <lineage>
        <taxon>unclassified sequences</taxon>
        <taxon>metagenomes</taxon>
        <taxon>organismal metagenomes</taxon>
    </lineage>
</organism>
<dbReference type="Pfam" id="PF08325">
    <property type="entry name" value="WLM"/>
    <property type="match status" value="1"/>
</dbReference>
<accession>A0A6C0JHJ3</accession>
<dbReference type="EMBL" id="MN740410">
    <property type="protein sequence ID" value="QHU05255.1"/>
    <property type="molecule type" value="Genomic_DNA"/>
</dbReference>
<proteinExistence type="predicted"/>
<sequence>MIPAVAIGGTAIALAYSYLGGPKNNTLVKASDGRSYKVQDLPDKQEAAERMSKIRANLNKICKHCKDPSLKLDEPYQLLLSRFNPDVLEENDITADSTSYSENKGEKIVVCLRDKAPPYPFVEENTVMFVLIHELAHLMTSSVGHTPEFWTNMRKLLHECCQMGVYRAVNYSKNPVKYCGMTITDTPL</sequence>
<evidence type="ECO:0000259" key="1">
    <source>
        <dbReference type="Pfam" id="PF08325"/>
    </source>
</evidence>
<name>A0A6C0JHJ3_9ZZZZ</name>
<reference evidence="2" key="1">
    <citation type="journal article" date="2020" name="Nature">
        <title>Giant virus diversity and host interactions through global metagenomics.</title>
        <authorList>
            <person name="Schulz F."/>
            <person name="Roux S."/>
            <person name="Paez-Espino D."/>
            <person name="Jungbluth S."/>
            <person name="Walsh D.A."/>
            <person name="Denef V.J."/>
            <person name="McMahon K.D."/>
            <person name="Konstantinidis K.T."/>
            <person name="Eloe-Fadrosh E.A."/>
            <person name="Kyrpides N.C."/>
            <person name="Woyke T."/>
        </authorList>
    </citation>
    <scope>NUCLEOTIDE SEQUENCE</scope>
    <source>
        <strain evidence="2">GVMAG-M-3300027734-16</strain>
    </source>
</reference>